<name>A0A9K3GIQ0_9EUKA</name>
<reference evidence="1 2" key="1">
    <citation type="journal article" date="2018" name="PLoS ONE">
        <title>The draft genome of Kipferlia bialata reveals reductive genome evolution in fornicate parasites.</title>
        <authorList>
            <person name="Tanifuji G."/>
            <person name="Takabayashi S."/>
            <person name="Kume K."/>
            <person name="Takagi M."/>
            <person name="Nakayama T."/>
            <person name="Kamikawa R."/>
            <person name="Inagaki Y."/>
            <person name="Hashimoto T."/>
        </authorList>
    </citation>
    <scope>NUCLEOTIDE SEQUENCE [LARGE SCALE GENOMIC DNA]</scope>
    <source>
        <strain evidence="1">NY0173</strain>
    </source>
</reference>
<evidence type="ECO:0000313" key="1">
    <source>
        <dbReference type="EMBL" id="GIQ84252.1"/>
    </source>
</evidence>
<comment type="caution">
    <text evidence="1">The sequence shown here is derived from an EMBL/GenBank/DDBJ whole genome shotgun (WGS) entry which is preliminary data.</text>
</comment>
<protein>
    <submittedName>
        <fullName evidence="1">Uncharacterized protein</fullName>
    </submittedName>
</protein>
<keyword evidence="2" id="KW-1185">Reference proteome</keyword>
<dbReference type="Proteomes" id="UP000265618">
    <property type="component" value="Unassembled WGS sequence"/>
</dbReference>
<gene>
    <name evidence="1" type="ORF">KIPB_005707</name>
</gene>
<organism evidence="1 2">
    <name type="scientific">Kipferlia bialata</name>
    <dbReference type="NCBI Taxonomy" id="797122"/>
    <lineage>
        <taxon>Eukaryota</taxon>
        <taxon>Metamonada</taxon>
        <taxon>Carpediemonas-like organisms</taxon>
        <taxon>Kipferlia</taxon>
    </lineage>
</organism>
<accession>A0A9K3GIQ0</accession>
<evidence type="ECO:0000313" key="2">
    <source>
        <dbReference type="Proteomes" id="UP000265618"/>
    </source>
</evidence>
<sequence length="292" mass="33696">MARRRVRQKAYVQQMYEAARRSMAKEIQAVETARRRLHEDLASDCNATVTDQQIQLHGRIHRALTCIETKLSGVRRQAEEEFMGRMEQWDRTGGAGESGIIWPPPSRKSIACCLDSMSALLDMVSDEWLYVGHLFPSHVSGIWNTTVSQYRFDEALLAPFGYCGMDTLVLVLYKGEEYDDSEFSSEYEQCIDQEPDREMEAGVLSIDCEELCGLRSLSLPLWGDRHGLMRKQRLEQRAAAREAHCTRMQQRVDYKRDPCSLDEATMREMMLNDYPLMEAMFGDPNFDTYSEE</sequence>
<dbReference type="AlphaFoldDB" id="A0A9K3GIQ0"/>
<dbReference type="EMBL" id="BDIP01001367">
    <property type="protein sequence ID" value="GIQ84252.1"/>
    <property type="molecule type" value="Genomic_DNA"/>
</dbReference>
<proteinExistence type="predicted"/>